<comment type="caution">
    <text evidence="2">The sequence shown here is derived from an EMBL/GenBank/DDBJ whole genome shotgun (WGS) entry which is preliminary data.</text>
</comment>
<proteinExistence type="predicted"/>
<evidence type="ECO:0008006" key="4">
    <source>
        <dbReference type="Google" id="ProtNLM"/>
    </source>
</evidence>
<dbReference type="Proteomes" id="UP000712281">
    <property type="component" value="Unassembled WGS sequence"/>
</dbReference>
<keyword evidence="1" id="KW-0677">Repeat</keyword>
<dbReference type="AlphaFoldDB" id="A0A8S9HEC5"/>
<evidence type="ECO:0000256" key="1">
    <source>
        <dbReference type="ARBA" id="ARBA00022737"/>
    </source>
</evidence>
<organism evidence="2 3">
    <name type="scientific">Brassica cretica</name>
    <name type="common">Mustard</name>
    <dbReference type="NCBI Taxonomy" id="69181"/>
    <lineage>
        <taxon>Eukaryota</taxon>
        <taxon>Viridiplantae</taxon>
        <taxon>Streptophyta</taxon>
        <taxon>Embryophyta</taxon>
        <taxon>Tracheophyta</taxon>
        <taxon>Spermatophyta</taxon>
        <taxon>Magnoliopsida</taxon>
        <taxon>eudicotyledons</taxon>
        <taxon>Gunneridae</taxon>
        <taxon>Pentapetalae</taxon>
        <taxon>rosids</taxon>
        <taxon>malvids</taxon>
        <taxon>Brassicales</taxon>
        <taxon>Brassicaceae</taxon>
        <taxon>Brassiceae</taxon>
        <taxon>Brassica</taxon>
    </lineage>
</organism>
<dbReference type="Gene3D" id="1.25.10.10">
    <property type="entry name" value="Leucine-rich Repeat Variant"/>
    <property type="match status" value="1"/>
</dbReference>
<reference evidence="2" key="1">
    <citation type="submission" date="2019-12" db="EMBL/GenBank/DDBJ databases">
        <title>Genome sequencing and annotation of Brassica cretica.</title>
        <authorList>
            <person name="Studholme D.J."/>
            <person name="Sarris P.F."/>
        </authorList>
    </citation>
    <scope>NUCLEOTIDE SEQUENCE</scope>
    <source>
        <strain evidence="2">PFS-001/15</strain>
        <tissue evidence="2">Leaf</tissue>
    </source>
</reference>
<accession>A0A8S9HEC5</accession>
<dbReference type="InterPro" id="IPR016024">
    <property type="entry name" value="ARM-type_fold"/>
</dbReference>
<dbReference type="SUPFAM" id="SSF48371">
    <property type="entry name" value="ARM repeat"/>
    <property type="match status" value="1"/>
</dbReference>
<name>A0A8S9HEC5_BRACR</name>
<dbReference type="Pfam" id="PF02985">
    <property type="entry name" value="HEAT"/>
    <property type="match status" value="1"/>
</dbReference>
<dbReference type="InterPro" id="IPR000357">
    <property type="entry name" value="HEAT"/>
</dbReference>
<dbReference type="InterPro" id="IPR011989">
    <property type="entry name" value="ARM-like"/>
</dbReference>
<evidence type="ECO:0000313" key="3">
    <source>
        <dbReference type="Proteomes" id="UP000712281"/>
    </source>
</evidence>
<gene>
    <name evidence="2" type="ORF">F2Q68_00013383</name>
</gene>
<protein>
    <recommendedName>
        <fullName evidence="4">Armadillo repeat-containing domain-containing protein</fullName>
    </recommendedName>
</protein>
<sequence length="225" mass="23925">MSTPLGLNSNDIYPLHEANREYAQSQVPRIVADGGVNSHKLTTDDALSYLKDVSRSRGQVVVSSIEEYKTAKKNKKKSNLLPLVAVNLIEEDLQKLALEANAIKNIVDILKTGFLSLEVLDLLVNALTHNNADVRTAACICFRNAHVMLPLVQLLHDPSSSVQVSGSGDNSIVMSSKKLFSGINMVFSLLEDGLGGGGSSLGSDGIGGISPVLSSSCSAIVWTGY</sequence>
<evidence type="ECO:0000313" key="2">
    <source>
        <dbReference type="EMBL" id="KAF2557551.1"/>
    </source>
</evidence>
<dbReference type="EMBL" id="QGKW02001940">
    <property type="protein sequence ID" value="KAF2557551.1"/>
    <property type="molecule type" value="Genomic_DNA"/>
</dbReference>